<keyword evidence="1" id="KW-0067">ATP-binding</keyword>
<evidence type="ECO:0000313" key="1">
    <source>
        <dbReference type="EMBL" id="RGU19280.1"/>
    </source>
</evidence>
<dbReference type="EMBL" id="QRXR01000041">
    <property type="protein sequence ID" value="RGU19280.1"/>
    <property type="molecule type" value="Genomic_DNA"/>
</dbReference>
<feature type="non-terminal residue" evidence="1">
    <location>
        <position position="1"/>
    </location>
</feature>
<reference evidence="1 2" key="1">
    <citation type="submission" date="2018-08" db="EMBL/GenBank/DDBJ databases">
        <title>A genome reference for cultivated species of the human gut microbiota.</title>
        <authorList>
            <person name="Zou Y."/>
            <person name="Xue W."/>
            <person name="Luo G."/>
        </authorList>
    </citation>
    <scope>NUCLEOTIDE SEQUENCE [LARGE SCALE GENOMIC DNA]</scope>
    <source>
        <strain evidence="1 2">AF17-27</strain>
    </source>
</reference>
<proteinExistence type="predicted"/>
<organism evidence="1 2">
    <name type="scientific">Agathobacter rectalis</name>
    <dbReference type="NCBI Taxonomy" id="39491"/>
    <lineage>
        <taxon>Bacteria</taxon>
        <taxon>Bacillati</taxon>
        <taxon>Bacillota</taxon>
        <taxon>Clostridia</taxon>
        <taxon>Lachnospirales</taxon>
        <taxon>Lachnospiraceae</taxon>
        <taxon>Agathobacter</taxon>
    </lineage>
</organism>
<dbReference type="AlphaFoldDB" id="A0A412REB4"/>
<gene>
    <name evidence="1" type="ORF">DWW89_15695</name>
</gene>
<protein>
    <submittedName>
        <fullName evidence="1">ABC transporter ATP-binding protein</fullName>
    </submittedName>
</protein>
<dbReference type="Proteomes" id="UP000283765">
    <property type="component" value="Unassembled WGS sequence"/>
</dbReference>
<name>A0A412REB4_9FIRM</name>
<comment type="caution">
    <text evidence="1">The sequence shown here is derived from an EMBL/GenBank/DDBJ whole genome shotgun (WGS) entry which is preliminary data.</text>
</comment>
<dbReference type="GO" id="GO:0005524">
    <property type="term" value="F:ATP binding"/>
    <property type="evidence" value="ECO:0007669"/>
    <property type="project" value="UniProtKB-KW"/>
</dbReference>
<accession>A0A412REB4</accession>
<keyword evidence="1" id="KW-0547">Nucleotide-binding</keyword>
<sequence length="20" mass="2297">DDIARLADRIVRIEDGKIVE</sequence>
<evidence type="ECO:0000313" key="2">
    <source>
        <dbReference type="Proteomes" id="UP000283765"/>
    </source>
</evidence>